<evidence type="ECO:0000259" key="8">
    <source>
        <dbReference type="Pfam" id="PF00534"/>
    </source>
</evidence>
<evidence type="ECO:0000256" key="3">
    <source>
        <dbReference type="ARBA" id="ARBA00010281"/>
    </source>
</evidence>
<name>G8LXN7_ACECE</name>
<dbReference type="Pfam" id="PF00534">
    <property type="entry name" value="Glycos_transf_1"/>
    <property type="match status" value="1"/>
</dbReference>
<dbReference type="EC" id="2.4.1.21" evidence="7"/>
<proteinExistence type="inferred from homology"/>
<evidence type="ECO:0000259" key="9">
    <source>
        <dbReference type="Pfam" id="PF08323"/>
    </source>
</evidence>
<dbReference type="NCBIfam" id="TIGR02095">
    <property type="entry name" value="glgA"/>
    <property type="match status" value="1"/>
</dbReference>
<dbReference type="UniPathway" id="UPA00164"/>
<dbReference type="HOGENOM" id="CLU_009583_18_2_9"/>
<dbReference type="NCBIfam" id="NF001899">
    <property type="entry name" value="PRK00654.1-2"/>
    <property type="match status" value="1"/>
</dbReference>
<dbReference type="InterPro" id="IPR001296">
    <property type="entry name" value="Glyco_trans_1"/>
</dbReference>
<evidence type="ECO:0000313" key="10">
    <source>
        <dbReference type="EMBL" id="AEV67748.1"/>
    </source>
</evidence>
<evidence type="ECO:0000256" key="7">
    <source>
        <dbReference type="HAMAP-Rule" id="MF_00484"/>
    </source>
</evidence>
<dbReference type="KEGG" id="ccl:Clocl_1073"/>
<dbReference type="OrthoDB" id="9808590at2"/>
<dbReference type="CDD" id="cd03791">
    <property type="entry name" value="GT5_Glycogen_synthase_DULL1-like"/>
    <property type="match status" value="1"/>
</dbReference>
<dbReference type="Proteomes" id="UP000005435">
    <property type="component" value="Chromosome"/>
</dbReference>
<evidence type="ECO:0000256" key="4">
    <source>
        <dbReference type="ARBA" id="ARBA00022676"/>
    </source>
</evidence>
<keyword evidence="5 7" id="KW-0808">Transferase</keyword>
<reference evidence="11" key="1">
    <citation type="submission" date="2011-12" db="EMBL/GenBank/DDBJ databases">
        <title>Complete sequence of Clostridium clariflavum DSM 19732.</title>
        <authorList>
            <consortium name="US DOE Joint Genome Institute"/>
            <person name="Lucas S."/>
            <person name="Han J."/>
            <person name="Lapidus A."/>
            <person name="Cheng J.-F."/>
            <person name="Goodwin L."/>
            <person name="Pitluck S."/>
            <person name="Peters L."/>
            <person name="Teshima H."/>
            <person name="Detter J.C."/>
            <person name="Han C."/>
            <person name="Tapia R."/>
            <person name="Land M."/>
            <person name="Hauser L."/>
            <person name="Kyrpides N."/>
            <person name="Ivanova N."/>
            <person name="Pagani I."/>
            <person name="Kitzmiller T."/>
            <person name="Lynd L."/>
            <person name="Izquierdo J."/>
            <person name="Woyke T."/>
        </authorList>
    </citation>
    <scope>NUCLEOTIDE SEQUENCE [LARGE SCALE GENOMIC DNA]</scope>
    <source>
        <strain evidence="11">DSM 19732 / NBRC 101661 / EBR45</strain>
    </source>
</reference>
<dbReference type="InterPro" id="IPR013534">
    <property type="entry name" value="Starch_synth_cat_dom"/>
</dbReference>
<keyword evidence="11" id="KW-1185">Reference proteome</keyword>
<dbReference type="HAMAP" id="MF_00484">
    <property type="entry name" value="Glycogen_synth"/>
    <property type="match status" value="1"/>
</dbReference>
<accession>G8LXN7</accession>
<evidence type="ECO:0000313" key="11">
    <source>
        <dbReference type="Proteomes" id="UP000005435"/>
    </source>
</evidence>
<comment type="pathway">
    <text evidence="7">Glycan biosynthesis; glycogen biosynthesis.</text>
</comment>
<comment type="catalytic activity">
    <reaction evidence="1 7">
        <text>[(1-&gt;4)-alpha-D-glucosyl](n) + ADP-alpha-D-glucose = [(1-&gt;4)-alpha-D-glucosyl](n+1) + ADP + H(+)</text>
        <dbReference type="Rhea" id="RHEA:18189"/>
        <dbReference type="Rhea" id="RHEA-COMP:9584"/>
        <dbReference type="Rhea" id="RHEA-COMP:9587"/>
        <dbReference type="ChEBI" id="CHEBI:15378"/>
        <dbReference type="ChEBI" id="CHEBI:15444"/>
        <dbReference type="ChEBI" id="CHEBI:57498"/>
        <dbReference type="ChEBI" id="CHEBI:456216"/>
        <dbReference type="EC" id="2.4.1.21"/>
    </reaction>
</comment>
<dbReference type="eggNOG" id="COG0297">
    <property type="taxonomic scope" value="Bacteria"/>
</dbReference>
<gene>
    <name evidence="7" type="primary">glgA</name>
    <name evidence="10" type="ordered locus">Clocl_1073</name>
</gene>
<evidence type="ECO:0000256" key="5">
    <source>
        <dbReference type="ARBA" id="ARBA00022679"/>
    </source>
</evidence>
<keyword evidence="4 7" id="KW-0328">Glycosyltransferase</keyword>
<feature type="binding site" evidence="7">
    <location>
        <position position="18"/>
    </location>
    <ligand>
        <name>ADP-alpha-D-glucose</name>
        <dbReference type="ChEBI" id="CHEBI:57498"/>
    </ligand>
</feature>
<dbReference type="GO" id="GO:0005978">
    <property type="term" value="P:glycogen biosynthetic process"/>
    <property type="evidence" value="ECO:0007669"/>
    <property type="project" value="UniProtKB-UniRule"/>
</dbReference>
<dbReference type="SUPFAM" id="SSF53756">
    <property type="entry name" value="UDP-Glycosyltransferase/glycogen phosphorylase"/>
    <property type="match status" value="1"/>
</dbReference>
<dbReference type="PANTHER" id="PTHR45825">
    <property type="entry name" value="GRANULE-BOUND STARCH SYNTHASE 1, CHLOROPLASTIC/AMYLOPLASTIC"/>
    <property type="match status" value="1"/>
</dbReference>
<dbReference type="RefSeq" id="WP_014254366.1">
    <property type="nucleotide sequence ID" value="NC_016627.1"/>
</dbReference>
<dbReference type="EMBL" id="CP003065">
    <property type="protein sequence ID" value="AEV67748.1"/>
    <property type="molecule type" value="Genomic_DNA"/>
</dbReference>
<dbReference type="STRING" id="720554.Clocl_1073"/>
<evidence type="ECO:0000256" key="2">
    <source>
        <dbReference type="ARBA" id="ARBA00002764"/>
    </source>
</evidence>
<dbReference type="PANTHER" id="PTHR45825:SF11">
    <property type="entry name" value="ALPHA AMYLASE DOMAIN-CONTAINING PROTEIN"/>
    <property type="match status" value="1"/>
</dbReference>
<dbReference type="GO" id="GO:0009011">
    <property type="term" value="F:alpha-1,4-glucan glucosyltransferase (ADP-glucose donor) activity"/>
    <property type="evidence" value="ECO:0007669"/>
    <property type="project" value="UniProtKB-UniRule"/>
</dbReference>
<sequence>MKKTKVLFVSSEVDPFAKSGGLADVAASLPKALNGLDIDTRVVMPKYKSIPKKYVDQMKYLGYIYVDISWRHQFCAIMQYESDGVIYYFIDNEYYFGREGYYGYFDEAERFAFFSKAVLSMLPFINFKPDVIHCNDWQTGVVSLLLKAHYKSNDFYKDIKTVFTIHNLKYQGVFPKEVLGEVLGLGWEYFTPDGIEFFDDINYLKAGIVYSDIITTVSKTYAEEIKTDFYGEKLNNVLYKRSEDLYGILNGIDMEKNNPETDDRIFANYSVHNLEGKLTNKQMLQKSLGLQERIDIPLIGIISRLVDQKGFDLINYVMEDILRMDIQLVILGAGEYRYEEALRHFQKIYPGKLSVNLKYDTVLSQRIYAGSDMFLMPSLFEPCGLSQMFSLRYGTIPIVRETGGLKDTIQQYDEITHEGNGFTFTRYNAHDMLYAIKEAVNFYYHRSTWRYLMKKGMETDFSWKKSAKEYIEIYKKAISKN</sequence>
<feature type="domain" description="Starch synthase catalytic" evidence="9">
    <location>
        <begin position="5"/>
        <end position="238"/>
    </location>
</feature>
<dbReference type="AlphaFoldDB" id="G8LXN7"/>
<evidence type="ECO:0000256" key="6">
    <source>
        <dbReference type="ARBA" id="ARBA00023056"/>
    </source>
</evidence>
<dbReference type="Pfam" id="PF08323">
    <property type="entry name" value="Glyco_transf_5"/>
    <property type="match status" value="1"/>
</dbReference>
<evidence type="ECO:0000256" key="1">
    <source>
        <dbReference type="ARBA" id="ARBA00001478"/>
    </source>
</evidence>
<dbReference type="GO" id="GO:0004373">
    <property type="term" value="F:alpha-1,4-glucan glucosyltransferase (UDP-glucose donor) activity"/>
    <property type="evidence" value="ECO:0007669"/>
    <property type="project" value="InterPro"/>
</dbReference>
<feature type="domain" description="Glycosyl transferase family 1" evidence="8">
    <location>
        <begin position="297"/>
        <end position="441"/>
    </location>
</feature>
<dbReference type="NCBIfam" id="NF001898">
    <property type="entry name" value="PRK00654.1-1"/>
    <property type="match status" value="1"/>
</dbReference>
<reference evidence="10 11" key="2">
    <citation type="journal article" date="2012" name="Stand. Genomic Sci.">
        <title>Complete Genome Sequence of Clostridium clariflavum DSM 19732.</title>
        <authorList>
            <person name="Izquierdo J.A."/>
            <person name="Goodwin L."/>
            <person name="Davenport K.W."/>
            <person name="Teshima H."/>
            <person name="Bruce D."/>
            <person name="Detter C."/>
            <person name="Tapia R."/>
            <person name="Han S."/>
            <person name="Land M."/>
            <person name="Hauser L."/>
            <person name="Jeffries C.D."/>
            <person name="Han J."/>
            <person name="Pitluck S."/>
            <person name="Nolan M."/>
            <person name="Chen A."/>
            <person name="Huntemann M."/>
            <person name="Mavromatis K."/>
            <person name="Mikhailova N."/>
            <person name="Liolios K."/>
            <person name="Woyke T."/>
            <person name="Lynd L.R."/>
        </authorList>
    </citation>
    <scope>NUCLEOTIDE SEQUENCE [LARGE SCALE GENOMIC DNA]</scope>
    <source>
        <strain evidence="11">DSM 19732 / NBRC 101661 / EBR45</strain>
    </source>
</reference>
<organism evidence="10 11">
    <name type="scientific">Acetivibrio clariflavus (strain DSM 19732 / NBRC 101661 / EBR45)</name>
    <name type="common">Clostridium clariflavum</name>
    <dbReference type="NCBI Taxonomy" id="720554"/>
    <lineage>
        <taxon>Bacteria</taxon>
        <taxon>Bacillati</taxon>
        <taxon>Bacillota</taxon>
        <taxon>Clostridia</taxon>
        <taxon>Eubacteriales</taxon>
        <taxon>Oscillospiraceae</taxon>
        <taxon>Acetivibrio</taxon>
    </lineage>
</organism>
<keyword evidence="6 7" id="KW-0320">Glycogen biosynthesis</keyword>
<dbReference type="Gene3D" id="3.40.50.2000">
    <property type="entry name" value="Glycogen Phosphorylase B"/>
    <property type="match status" value="2"/>
</dbReference>
<comment type="similarity">
    <text evidence="3 7">Belongs to the glycosyltransferase 1 family. Bacterial/plant glycogen synthase subfamily.</text>
</comment>
<dbReference type="InterPro" id="IPR011835">
    <property type="entry name" value="GS/SS"/>
</dbReference>
<protein>
    <recommendedName>
        <fullName evidence="7">Glycogen synthase</fullName>
        <ecNumber evidence="7">2.4.1.21</ecNumber>
    </recommendedName>
    <alternativeName>
        <fullName evidence="7">Starch [bacterial glycogen] synthase</fullName>
    </alternativeName>
</protein>
<comment type="function">
    <text evidence="2 7">Synthesizes alpha-1,4-glucan chains using ADP-glucose.</text>
</comment>